<evidence type="ECO:0000259" key="1">
    <source>
        <dbReference type="Pfam" id="PF08241"/>
    </source>
</evidence>
<dbReference type="GO" id="GO:0032259">
    <property type="term" value="P:methylation"/>
    <property type="evidence" value="ECO:0007669"/>
    <property type="project" value="UniProtKB-KW"/>
</dbReference>
<gene>
    <name evidence="2" type="ORF">CLV34_0324</name>
</gene>
<dbReference type="Proteomes" id="UP000231586">
    <property type="component" value="Unassembled WGS sequence"/>
</dbReference>
<proteinExistence type="predicted"/>
<dbReference type="OrthoDB" id="9795864at2"/>
<name>A0A2M8WU61_9MICO</name>
<dbReference type="SUPFAM" id="SSF53335">
    <property type="entry name" value="S-adenosyl-L-methionine-dependent methyltransferases"/>
    <property type="match status" value="1"/>
</dbReference>
<comment type="caution">
    <text evidence="2">The sequence shown here is derived from an EMBL/GenBank/DDBJ whole genome shotgun (WGS) entry which is preliminary data.</text>
</comment>
<accession>A0A2M8WU61</accession>
<dbReference type="Gene3D" id="3.40.50.150">
    <property type="entry name" value="Vaccinia Virus protein VP39"/>
    <property type="match status" value="1"/>
</dbReference>
<organism evidence="2 3">
    <name type="scientific">Luteimicrobium subarcticum</name>
    <dbReference type="NCBI Taxonomy" id="620910"/>
    <lineage>
        <taxon>Bacteria</taxon>
        <taxon>Bacillati</taxon>
        <taxon>Actinomycetota</taxon>
        <taxon>Actinomycetes</taxon>
        <taxon>Micrococcales</taxon>
        <taxon>Luteimicrobium</taxon>
    </lineage>
</organism>
<dbReference type="InterPro" id="IPR052939">
    <property type="entry name" value="23S_rRNA_MeTrnsfrase_RlmA"/>
</dbReference>
<reference evidence="2 3" key="1">
    <citation type="submission" date="2017-11" db="EMBL/GenBank/DDBJ databases">
        <title>Genomic Encyclopedia of Archaeal and Bacterial Type Strains, Phase II (KMG-II): From Individual Species to Whole Genera.</title>
        <authorList>
            <person name="Goeker M."/>
        </authorList>
    </citation>
    <scope>NUCLEOTIDE SEQUENCE [LARGE SCALE GENOMIC DNA]</scope>
    <source>
        <strain evidence="2 3">DSM 22413</strain>
    </source>
</reference>
<feature type="domain" description="Methyltransferase type 11" evidence="1">
    <location>
        <begin position="63"/>
        <end position="150"/>
    </location>
</feature>
<dbReference type="InterPro" id="IPR029063">
    <property type="entry name" value="SAM-dependent_MTases_sf"/>
</dbReference>
<dbReference type="PANTHER" id="PTHR43460">
    <property type="entry name" value="METHYLTRANSFERASE"/>
    <property type="match status" value="1"/>
</dbReference>
<dbReference type="Pfam" id="PF08241">
    <property type="entry name" value="Methyltransf_11"/>
    <property type="match status" value="1"/>
</dbReference>
<keyword evidence="2" id="KW-0808">Transferase</keyword>
<sequence>MAHAAAGHPHASRSFDDLVAEAAEVSVDGWDFSWLDGRATEERPAWGYRGLLAERLARARASLDLETGGGEVLGSADDFPPVAVATESWPPNAAVATALLHPRGVAVVATQERAPLPFADGAFDLVTSRHPVDPPWSEIARVLAPGGTYLAQHVGPASGFELIEWFLGPQPEARRGRHHDDEEAAARAAGLEVVDVRTQRLRIEIFDVGAVVYLLRKLVWWVPGFTVEAYGDRLRDLDALIRRDGVFVAHSSRTLFELRKPTPTA</sequence>
<evidence type="ECO:0000313" key="2">
    <source>
        <dbReference type="EMBL" id="PJI94485.1"/>
    </source>
</evidence>
<keyword evidence="3" id="KW-1185">Reference proteome</keyword>
<dbReference type="EMBL" id="PGTZ01000006">
    <property type="protein sequence ID" value="PJI94485.1"/>
    <property type="molecule type" value="Genomic_DNA"/>
</dbReference>
<dbReference type="AlphaFoldDB" id="A0A2M8WU61"/>
<dbReference type="InterPro" id="IPR013216">
    <property type="entry name" value="Methyltransf_11"/>
</dbReference>
<dbReference type="PANTHER" id="PTHR43460:SF1">
    <property type="entry name" value="METHYLTRANSFERASE TYPE 11 DOMAIN-CONTAINING PROTEIN"/>
    <property type="match status" value="1"/>
</dbReference>
<dbReference type="GO" id="GO:0008757">
    <property type="term" value="F:S-adenosylmethionine-dependent methyltransferase activity"/>
    <property type="evidence" value="ECO:0007669"/>
    <property type="project" value="InterPro"/>
</dbReference>
<keyword evidence="2" id="KW-0489">Methyltransferase</keyword>
<dbReference type="RefSeq" id="WP_100348512.1">
    <property type="nucleotide sequence ID" value="NZ_PGTZ01000006.1"/>
</dbReference>
<evidence type="ECO:0000313" key="3">
    <source>
        <dbReference type="Proteomes" id="UP000231586"/>
    </source>
</evidence>
<protein>
    <submittedName>
        <fullName evidence="2">Methyltransferase family protein</fullName>
    </submittedName>
</protein>